<dbReference type="InterPro" id="IPR013783">
    <property type="entry name" value="Ig-like_fold"/>
</dbReference>
<name>A0A9R1CSX4_9EURY</name>
<protein>
    <submittedName>
        <fullName evidence="2">Exo-alpha-sialidase</fullName>
    </submittedName>
</protein>
<reference evidence="2" key="1">
    <citation type="journal article" date="2023" name="Front. Microbiol.">
        <title>Genomic-based phylogenetic and metabolic analyses of the genus Natronomonas, and description of Natronomonas aquatica sp. nov.</title>
        <authorList>
            <person name="Garcia-Roldan A."/>
            <person name="Duran-Viseras A."/>
            <person name="de la Haba R.R."/>
            <person name="Corral P."/>
            <person name="Sanchez-Porro C."/>
            <person name="Ventosa A."/>
        </authorList>
    </citation>
    <scope>NUCLEOTIDE SEQUENCE</scope>
    <source>
        <strain evidence="2">F2-12</strain>
    </source>
</reference>
<evidence type="ECO:0000256" key="1">
    <source>
        <dbReference type="SAM" id="Phobius"/>
    </source>
</evidence>
<organism evidence="2 3">
    <name type="scientific">Natronomonas aquatica</name>
    <dbReference type="NCBI Taxonomy" id="2841590"/>
    <lineage>
        <taxon>Archaea</taxon>
        <taxon>Methanobacteriati</taxon>
        <taxon>Methanobacteriota</taxon>
        <taxon>Stenosarchaea group</taxon>
        <taxon>Halobacteria</taxon>
        <taxon>Halobacteriales</taxon>
        <taxon>Natronomonadaceae</taxon>
        <taxon>Natronomonas</taxon>
    </lineage>
</organism>
<dbReference type="EMBL" id="JAHLKM010000005">
    <property type="protein sequence ID" value="MCQ4333099.1"/>
    <property type="molecule type" value="Genomic_DNA"/>
</dbReference>
<keyword evidence="3" id="KW-1185">Reference proteome</keyword>
<keyword evidence="1" id="KW-0812">Transmembrane</keyword>
<dbReference type="Gene3D" id="2.60.40.10">
    <property type="entry name" value="Immunoglobulins"/>
    <property type="match status" value="2"/>
</dbReference>
<evidence type="ECO:0000313" key="2">
    <source>
        <dbReference type="EMBL" id="MCQ4333099.1"/>
    </source>
</evidence>
<feature type="transmembrane region" description="Helical" evidence="1">
    <location>
        <begin position="262"/>
        <end position="283"/>
    </location>
</feature>
<dbReference type="Proteomes" id="UP001139494">
    <property type="component" value="Unassembled WGS sequence"/>
</dbReference>
<sequence length="286" mass="30794">MRGYALGLNVDYTDTDGIARTSEPITTGVQTIEAQSFAIDDIGSSLRVGEDGDVRGTVTNTGPQPADNVVVRYADDSTTVTPREDSVAVGTLEAGESADFRLPLDVSTDAESGSKSFDFAVQYRNQDDDQRTYTKLDVLADVAPQRDQFDVELEDRTIEPGGSRTISVTVTNNLDETATDVEGRLFADDPLDTGSTDTGYVESIEPGETATMTFELTVADSATPRKTYPVSLDFRYDDEDGNSQLSDTVRVPIETTEAAEGGLPVVPIVVVVVIVAVGVGLWYRRQ</sequence>
<comment type="caution">
    <text evidence="2">The sequence shown here is derived from an EMBL/GenBank/DDBJ whole genome shotgun (WGS) entry which is preliminary data.</text>
</comment>
<keyword evidence="1" id="KW-1133">Transmembrane helix</keyword>
<gene>
    <name evidence="2" type="ORF">KM295_06230</name>
</gene>
<keyword evidence="1" id="KW-0472">Membrane</keyword>
<evidence type="ECO:0000313" key="3">
    <source>
        <dbReference type="Proteomes" id="UP001139494"/>
    </source>
</evidence>
<proteinExistence type="predicted"/>
<dbReference type="PANTHER" id="PTHR35902:SF3">
    <property type="entry name" value="NPCBM-ASSOCIATED, NEW3 DOMAIN OF ALPHA-GALACTOSIDASE"/>
    <property type="match status" value="1"/>
</dbReference>
<accession>A0A9R1CSX4</accession>
<dbReference type="AlphaFoldDB" id="A0A9R1CSX4"/>
<dbReference type="PANTHER" id="PTHR35902">
    <property type="entry name" value="S-LAYER DOMAIN-LIKE PROTEIN-RELATED"/>
    <property type="match status" value="1"/>
</dbReference>